<keyword evidence="7" id="KW-1185">Reference proteome</keyword>
<dbReference type="KEGG" id="psez:HME7025_00534"/>
<organism evidence="6 7">
    <name type="scientific">Aquirufa nivalisilvae</name>
    <dbReference type="NCBI Taxonomy" id="2516557"/>
    <lineage>
        <taxon>Bacteria</taxon>
        <taxon>Pseudomonadati</taxon>
        <taxon>Bacteroidota</taxon>
        <taxon>Cytophagia</taxon>
        <taxon>Cytophagales</taxon>
        <taxon>Flectobacillaceae</taxon>
        <taxon>Aquirufa</taxon>
    </lineage>
</organism>
<dbReference type="GO" id="GO:0005886">
    <property type="term" value="C:plasma membrane"/>
    <property type="evidence" value="ECO:0007669"/>
    <property type="project" value="TreeGrafter"/>
</dbReference>
<dbReference type="AlphaFoldDB" id="A0A2S2DSQ4"/>
<dbReference type="RefSeq" id="WP_109322160.1">
    <property type="nucleotide sequence ID" value="NZ_CP029346.1"/>
</dbReference>
<dbReference type="InterPro" id="IPR006696">
    <property type="entry name" value="DUF423"/>
</dbReference>
<proteinExistence type="inferred from homology"/>
<evidence type="ECO:0000256" key="3">
    <source>
        <dbReference type="ARBA" id="ARBA00022692"/>
    </source>
</evidence>
<keyword evidence="4" id="KW-1133">Transmembrane helix</keyword>
<name>A0A2S2DSQ4_9BACT</name>
<protein>
    <submittedName>
        <fullName evidence="6">UPF0382 membrane protein</fullName>
    </submittedName>
</protein>
<keyword evidence="5" id="KW-0472">Membrane</keyword>
<sequence length="124" mass="13344">MKRFCLLSGSILATLSVAIGAFGAHAWKAYLLSTQRLDTFETASKYQMYGALALLLLGIWQINSGNRFLKLASYLLLAGSIIFPGALYLICITQQNMWGAVAPIGGLALILGFSCMAMAAYQKA</sequence>
<reference evidence="7" key="1">
    <citation type="submission" date="2018-05" db="EMBL/GenBank/DDBJ databases">
        <title>Pseudarcicella sp. HME7025 Genome sequencing and assembly.</title>
        <authorList>
            <person name="Kim H."/>
            <person name="Kang H."/>
            <person name="Joh K."/>
        </authorList>
    </citation>
    <scope>NUCLEOTIDE SEQUENCE [LARGE SCALE GENOMIC DNA]</scope>
    <source>
        <strain evidence="7">HME7025</strain>
    </source>
</reference>
<keyword evidence="3" id="KW-0812">Transmembrane</keyword>
<evidence type="ECO:0000256" key="2">
    <source>
        <dbReference type="ARBA" id="ARBA00009694"/>
    </source>
</evidence>
<evidence type="ECO:0000256" key="5">
    <source>
        <dbReference type="ARBA" id="ARBA00023136"/>
    </source>
</evidence>
<comment type="similarity">
    <text evidence="2">Belongs to the UPF0382 family.</text>
</comment>
<dbReference type="EMBL" id="CP029346">
    <property type="protein sequence ID" value="AWL08406.1"/>
    <property type="molecule type" value="Genomic_DNA"/>
</dbReference>
<dbReference type="Pfam" id="PF04241">
    <property type="entry name" value="DUF423"/>
    <property type="match status" value="1"/>
</dbReference>
<accession>A0A2S2DSQ4</accession>
<dbReference type="Proteomes" id="UP000245468">
    <property type="component" value="Chromosome"/>
</dbReference>
<gene>
    <name evidence="6" type="ORF">HME7025_00534</name>
</gene>
<evidence type="ECO:0000256" key="1">
    <source>
        <dbReference type="ARBA" id="ARBA00004141"/>
    </source>
</evidence>
<evidence type="ECO:0000313" key="7">
    <source>
        <dbReference type="Proteomes" id="UP000245468"/>
    </source>
</evidence>
<dbReference type="OrthoDB" id="9802121at2"/>
<dbReference type="PANTHER" id="PTHR43461:SF1">
    <property type="entry name" value="TRANSMEMBRANE PROTEIN 256"/>
    <property type="match status" value="1"/>
</dbReference>
<evidence type="ECO:0000256" key="4">
    <source>
        <dbReference type="ARBA" id="ARBA00022989"/>
    </source>
</evidence>
<comment type="subcellular location">
    <subcellularLocation>
        <location evidence="1">Membrane</location>
        <topology evidence="1">Multi-pass membrane protein</topology>
    </subcellularLocation>
</comment>
<dbReference type="PANTHER" id="PTHR43461">
    <property type="entry name" value="TRANSMEMBRANE PROTEIN 256"/>
    <property type="match status" value="1"/>
</dbReference>
<evidence type="ECO:0000313" key="6">
    <source>
        <dbReference type="EMBL" id="AWL08406.1"/>
    </source>
</evidence>